<evidence type="ECO:0000313" key="2">
    <source>
        <dbReference type="EMBL" id="TFK98207.1"/>
    </source>
</evidence>
<dbReference type="OrthoDB" id="565731at2759"/>
<feature type="non-terminal residue" evidence="2">
    <location>
        <position position="1"/>
    </location>
</feature>
<gene>
    <name evidence="2" type="ORF">BDV98DRAFT_512539</name>
</gene>
<name>A0A5C3QAJ0_9AGAR</name>
<keyword evidence="3" id="KW-1185">Reference proteome</keyword>
<sequence>VLKKKGAPKELEEFDEFENEAEEADLFGETTPTSSESSSTLASATNASTASTSPTTQKPKHRHVLLLNKHAAARQSKEFSELIAFVEPRVGRNPTVKATQVKESAWQHLVERASTEEEVSRVVSLFGKWREAKGGVRDAFAGALAKRCADLFCPDLALSVFGNYAKYQLPLTLPAARQLLHAYHTTSDLSKLLAVSNLYPVYGLPPAHEDLVSCSLITSACLAATQAQPVRGEKVKRSKEERYAFAVSDELLGKLKESVQAAQAVKLAAKSASTSTSGSDSQVVAKTMKKSTQSKTVLDDTQGMKWVRWALHNVEGVLGKKDASKAGWVSEARLSL</sequence>
<feature type="compositionally biased region" description="Low complexity" evidence="1">
    <location>
        <begin position="30"/>
        <end position="56"/>
    </location>
</feature>
<feature type="compositionally biased region" description="Acidic residues" evidence="1">
    <location>
        <begin position="12"/>
        <end position="26"/>
    </location>
</feature>
<dbReference type="AlphaFoldDB" id="A0A5C3QAJ0"/>
<dbReference type="EMBL" id="ML178841">
    <property type="protein sequence ID" value="TFK98207.1"/>
    <property type="molecule type" value="Genomic_DNA"/>
</dbReference>
<feature type="region of interest" description="Disordered" evidence="1">
    <location>
        <begin position="1"/>
        <end position="61"/>
    </location>
</feature>
<dbReference type="Proteomes" id="UP000305067">
    <property type="component" value="Unassembled WGS sequence"/>
</dbReference>
<accession>A0A5C3QAJ0</accession>
<evidence type="ECO:0000256" key="1">
    <source>
        <dbReference type="SAM" id="MobiDB-lite"/>
    </source>
</evidence>
<protein>
    <submittedName>
        <fullName evidence="2">Uncharacterized protein</fullName>
    </submittedName>
</protein>
<reference evidence="2 3" key="1">
    <citation type="journal article" date="2019" name="Nat. Ecol. Evol.">
        <title>Megaphylogeny resolves global patterns of mushroom evolution.</title>
        <authorList>
            <person name="Varga T."/>
            <person name="Krizsan K."/>
            <person name="Foldi C."/>
            <person name="Dima B."/>
            <person name="Sanchez-Garcia M."/>
            <person name="Sanchez-Ramirez S."/>
            <person name="Szollosi G.J."/>
            <person name="Szarkandi J.G."/>
            <person name="Papp V."/>
            <person name="Albert L."/>
            <person name="Andreopoulos W."/>
            <person name="Angelini C."/>
            <person name="Antonin V."/>
            <person name="Barry K.W."/>
            <person name="Bougher N.L."/>
            <person name="Buchanan P."/>
            <person name="Buyck B."/>
            <person name="Bense V."/>
            <person name="Catcheside P."/>
            <person name="Chovatia M."/>
            <person name="Cooper J."/>
            <person name="Damon W."/>
            <person name="Desjardin D."/>
            <person name="Finy P."/>
            <person name="Geml J."/>
            <person name="Haridas S."/>
            <person name="Hughes K."/>
            <person name="Justo A."/>
            <person name="Karasinski D."/>
            <person name="Kautmanova I."/>
            <person name="Kiss B."/>
            <person name="Kocsube S."/>
            <person name="Kotiranta H."/>
            <person name="LaButti K.M."/>
            <person name="Lechner B.E."/>
            <person name="Liimatainen K."/>
            <person name="Lipzen A."/>
            <person name="Lukacs Z."/>
            <person name="Mihaltcheva S."/>
            <person name="Morgado L.N."/>
            <person name="Niskanen T."/>
            <person name="Noordeloos M.E."/>
            <person name="Ohm R.A."/>
            <person name="Ortiz-Santana B."/>
            <person name="Ovrebo C."/>
            <person name="Racz N."/>
            <person name="Riley R."/>
            <person name="Savchenko A."/>
            <person name="Shiryaev A."/>
            <person name="Soop K."/>
            <person name="Spirin V."/>
            <person name="Szebenyi C."/>
            <person name="Tomsovsky M."/>
            <person name="Tulloss R.E."/>
            <person name="Uehling J."/>
            <person name="Grigoriev I.V."/>
            <person name="Vagvolgyi C."/>
            <person name="Papp T."/>
            <person name="Martin F.M."/>
            <person name="Miettinen O."/>
            <person name="Hibbett D.S."/>
            <person name="Nagy L.G."/>
        </authorList>
    </citation>
    <scope>NUCLEOTIDE SEQUENCE [LARGE SCALE GENOMIC DNA]</scope>
    <source>
        <strain evidence="2 3">CBS 309.79</strain>
    </source>
</reference>
<evidence type="ECO:0000313" key="3">
    <source>
        <dbReference type="Proteomes" id="UP000305067"/>
    </source>
</evidence>
<proteinExistence type="predicted"/>
<organism evidence="2 3">
    <name type="scientific">Pterulicium gracile</name>
    <dbReference type="NCBI Taxonomy" id="1884261"/>
    <lineage>
        <taxon>Eukaryota</taxon>
        <taxon>Fungi</taxon>
        <taxon>Dikarya</taxon>
        <taxon>Basidiomycota</taxon>
        <taxon>Agaricomycotina</taxon>
        <taxon>Agaricomycetes</taxon>
        <taxon>Agaricomycetidae</taxon>
        <taxon>Agaricales</taxon>
        <taxon>Pleurotineae</taxon>
        <taxon>Pterulaceae</taxon>
        <taxon>Pterulicium</taxon>
    </lineage>
</organism>